<dbReference type="AlphaFoldDB" id="A0ABD3B357"/>
<keyword evidence="2" id="KW-0812">Transmembrane</keyword>
<dbReference type="EMBL" id="JBJUIK010000001">
    <property type="protein sequence ID" value="KAL3537574.1"/>
    <property type="molecule type" value="Genomic_DNA"/>
</dbReference>
<keyword evidence="2" id="KW-1133">Transmembrane helix</keyword>
<dbReference type="Proteomes" id="UP001630127">
    <property type="component" value="Unassembled WGS sequence"/>
</dbReference>
<gene>
    <name evidence="3" type="ORF">ACH5RR_000940</name>
</gene>
<feature type="transmembrane region" description="Helical" evidence="2">
    <location>
        <begin position="72"/>
        <end position="91"/>
    </location>
</feature>
<evidence type="ECO:0000256" key="1">
    <source>
        <dbReference type="SAM" id="MobiDB-lite"/>
    </source>
</evidence>
<name>A0ABD3B357_9GENT</name>
<protein>
    <submittedName>
        <fullName evidence="3">Uncharacterized protein</fullName>
    </submittedName>
</protein>
<evidence type="ECO:0000313" key="3">
    <source>
        <dbReference type="EMBL" id="KAL3537574.1"/>
    </source>
</evidence>
<accession>A0ABD3B357</accession>
<feature type="region of interest" description="Disordered" evidence="1">
    <location>
        <begin position="1"/>
        <end position="24"/>
    </location>
</feature>
<reference evidence="3 4" key="1">
    <citation type="submission" date="2024-11" db="EMBL/GenBank/DDBJ databases">
        <title>A near-complete genome assembly of Cinchona calisaya.</title>
        <authorList>
            <person name="Lian D.C."/>
            <person name="Zhao X.W."/>
            <person name="Wei L."/>
        </authorList>
    </citation>
    <scope>NUCLEOTIDE SEQUENCE [LARGE SCALE GENOMIC DNA]</scope>
    <source>
        <tissue evidence="3">Nenye</tissue>
    </source>
</reference>
<proteinExistence type="predicted"/>
<sequence length="99" mass="10798">MGSQVPNNSDFRDSLGSTGLPDDPVTAAKERIVARLRGCSVLLSSTVLSSSIMDFHFPRPGSKGGKEEVEELLVFLSHLAYFHFVLVICSGTRTRKRSS</sequence>
<evidence type="ECO:0000256" key="2">
    <source>
        <dbReference type="SAM" id="Phobius"/>
    </source>
</evidence>
<organism evidence="3 4">
    <name type="scientific">Cinchona calisaya</name>
    <dbReference type="NCBI Taxonomy" id="153742"/>
    <lineage>
        <taxon>Eukaryota</taxon>
        <taxon>Viridiplantae</taxon>
        <taxon>Streptophyta</taxon>
        <taxon>Embryophyta</taxon>
        <taxon>Tracheophyta</taxon>
        <taxon>Spermatophyta</taxon>
        <taxon>Magnoliopsida</taxon>
        <taxon>eudicotyledons</taxon>
        <taxon>Gunneridae</taxon>
        <taxon>Pentapetalae</taxon>
        <taxon>asterids</taxon>
        <taxon>lamiids</taxon>
        <taxon>Gentianales</taxon>
        <taxon>Rubiaceae</taxon>
        <taxon>Cinchonoideae</taxon>
        <taxon>Cinchoneae</taxon>
        <taxon>Cinchona</taxon>
    </lineage>
</organism>
<evidence type="ECO:0000313" key="4">
    <source>
        <dbReference type="Proteomes" id="UP001630127"/>
    </source>
</evidence>
<comment type="caution">
    <text evidence="3">The sequence shown here is derived from an EMBL/GenBank/DDBJ whole genome shotgun (WGS) entry which is preliminary data.</text>
</comment>
<keyword evidence="4" id="KW-1185">Reference proteome</keyword>
<keyword evidence="2" id="KW-0472">Membrane</keyword>